<name>A0A9W7ZZI6_9FUNG</name>
<dbReference type="SUPFAM" id="SSF46785">
    <property type="entry name" value="Winged helix' DNA-binding domain"/>
    <property type="match status" value="1"/>
</dbReference>
<comment type="similarity">
    <text evidence="2">Belongs to the replication factor A protein 2 family.</text>
</comment>
<proteinExistence type="inferred from homology"/>
<comment type="caution">
    <text evidence="9">The sequence shown here is derived from an EMBL/GenBank/DDBJ whole genome shotgun (WGS) entry which is preliminary data.</text>
</comment>
<dbReference type="InterPro" id="IPR036388">
    <property type="entry name" value="WH-like_DNA-bd_sf"/>
</dbReference>
<comment type="subcellular location">
    <subcellularLocation>
        <location evidence="1">Nucleus</location>
    </subcellularLocation>
</comment>
<dbReference type="SUPFAM" id="SSF50249">
    <property type="entry name" value="Nucleic acid-binding proteins"/>
    <property type="match status" value="1"/>
</dbReference>
<dbReference type="Gene3D" id="1.10.10.10">
    <property type="entry name" value="Winged helix-like DNA-binding domain superfamily/Winged helix DNA-binding domain"/>
    <property type="match status" value="1"/>
</dbReference>
<dbReference type="OrthoDB" id="25571at2759"/>
<dbReference type="PIRSF" id="PIRSF036949">
    <property type="entry name" value="RPA32"/>
    <property type="match status" value="1"/>
</dbReference>
<dbReference type="InterPro" id="IPR012340">
    <property type="entry name" value="NA-bd_OB-fold"/>
</dbReference>
<keyword evidence="10" id="KW-1185">Reference proteome</keyword>
<dbReference type="GO" id="GO:0000781">
    <property type="term" value="C:chromosome, telomeric region"/>
    <property type="evidence" value="ECO:0007669"/>
    <property type="project" value="TreeGrafter"/>
</dbReference>
<gene>
    <name evidence="9" type="primary">ssb2</name>
    <name evidence="9" type="ORF">H4219_001991</name>
</gene>
<dbReference type="AlphaFoldDB" id="A0A9W7ZZI6"/>
<evidence type="ECO:0000259" key="7">
    <source>
        <dbReference type="Pfam" id="PF01336"/>
    </source>
</evidence>
<dbReference type="Proteomes" id="UP001150538">
    <property type="component" value="Unassembled WGS sequence"/>
</dbReference>
<evidence type="ECO:0000256" key="3">
    <source>
        <dbReference type="ARBA" id="ARBA00022705"/>
    </source>
</evidence>
<evidence type="ECO:0000256" key="2">
    <source>
        <dbReference type="ARBA" id="ARBA00007815"/>
    </source>
</evidence>
<evidence type="ECO:0000256" key="6">
    <source>
        <dbReference type="SAM" id="MobiDB-lite"/>
    </source>
</evidence>
<reference evidence="9" key="1">
    <citation type="submission" date="2022-07" db="EMBL/GenBank/DDBJ databases">
        <title>Phylogenomic reconstructions and comparative analyses of Kickxellomycotina fungi.</title>
        <authorList>
            <person name="Reynolds N.K."/>
            <person name="Stajich J.E."/>
            <person name="Barry K."/>
            <person name="Grigoriev I.V."/>
            <person name="Crous P."/>
            <person name="Smith M.E."/>
        </authorList>
    </citation>
    <scope>NUCLEOTIDE SEQUENCE</scope>
    <source>
        <strain evidence="9">NBRC 100468</strain>
    </source>
</reference>
<dbReference type="GO" id="GO:0006260">
    <property type="term" value="P:DNA replication"/>
    <property type="evidence" value="ECO:0007669"/>
    <property type="project" value="UniProtKB-KW"/>
</dbReference>
<protein>
    <submittedName>
        <fullName evidence="9">Replication factor A protein 2</fullName>
    </submittedName>
</protein>
<dbReference type="InterPro" id="IPR014646">
    <property type="entry name" value="Rfa2/RPA32"/>
</dbReference>
<evidence type="ECO:0000256" key="4">
    <source>
        <dbReference type="ARBA" id="ARBA00023125"/>
    </source>
</evidence>
<dbReference type="GO" id="GO:0035861">
    <property type="term" value="C:site of double-strand break"/>
    <property type="evidence" value="ECO:0007669"/>
    <property type="project" value="TreeGrafter"/>
</dbReference>
<evidence type="ECO:0000313" key="9">
    <source>
        <dbReference type="EMBL" id="KAJ1919399.1"/>
    </source>
</evidence>
<dbReference type="InterPro" id="IPR036390">
    <property type="entry name" value="WH_DNA-bd_sf"/>
</dbReference>
<feature type="domain" description="Replication protein A C-terminal" evidence="8">
    <location>
        <begin position="182"/>
        <end position="273"/>
    </location>
</feature>
<dbReference type="FunFam" id="1.10.10.10:FF:000168">
    <property type="entry name" value="Replication protein A 32 kDa subunit"/>
    <property type="match status" value="1"/>
</dbReference>
<keyword evidence="3" id="KW-0235">DNA replication</keyword>
<dbReference type="GO" id="GO:0006289">
    <property type="term" value="P:nucleotide-excision repair"/>
    <property type="evidence" value="ECO:0007669"/>
    <property type="project" value="TreeGrafter"/>
</dbReference>
<organism evidence="9 10">
    <name type="scientific">Mycoemilia scoparia</name>
    <dbReference type="NCBI Taxonomy" id="417184"/>
    <lineage>
        <taxon>Eukaryota</taxon>
        <taxon>Fungi</taxon>
        <taxon>Fungi incertae sedis</taxon>
        <taxon>Zoopagomycota</taxon>
        <taxon>Kickxellomycotina</taxon>
        <taxon>Kickxellomycetes</taxon>
        <taxon>Kickxellales</taxon>
        <taxon>Kickxellaceae</taxon>
        <taxon>Mycoemilia</taxon>
    </lineage>
</organism>
<dbReference type="InterPro" id="IPR004365">
    <property type="entry name" value="NA-bd_OB_tRNA"/>
</dbReference>
<evidence type="ECO:0000313" key="10">
    <source>
        <dbReference type="Proteomes" id="UP001150538"/>
    </source>
</evidence>
<dbReference type="Pfam" id="PF01336">
    <property type="entry name" value="tRNA_anti-codon"/>
    <property type="match status" value="1"/>
</dbReference>
<dbReference type="GO" id="GO:0003697">
    <property type="term" value="F:single-stranded DNA binding"/>
    <property type="evidence" value="ECO:0007669"/>
    <property type="project" value="TreeGrafter"/>
</dbReference>
<dbReference type="Gene3D" id="2.40.50.140">
    <property type="entry name" value="Nucleic acid-binding proteins"/>
    <property type="match status" value="1"/>
</dbReference>
<evidence type="ECO:0000256" key="5">
    <source>
        <dbReference type="ARBA" id="ARBA00023242"/>
    </source>
</evidence>
<dbReference type="PANTHER" id="PTHR13989:SF16">
    <property type="entry name" value="REPLICATION PROTEIN A2"/>
    <property type="match status" value="1"/>
</dbReference>
<feature type="domain" description="OB" evidence="7">
    <location>
        <begin position="83"/>
        <end position="159"/>
    </location>
</feature>
<dbReference type="InterPro" id="IPR040260">
    <property type="entry name" value="RFA2-like"/>
</dbReference>
<dbReference type="GO" id="GO:0000724">
    <property type="term" value="P:double-strand break repair via homologous recombination"/>
    <property type="evidence" value="ECO:0007669"/>
    <property type="project" value="TreeGrafter"/>
</dbReference>
<dbReference type="PANTHER" id="PTHR13989">
    <property type="entry name" value="REPLICATION PROTEIN A-RELATED"/>
    <property type="match status" value="1"/>
</dbReference>
<feature type="region of interest" description="Disordered" evidence="6">
    <location>
        <begin position="1"/>
        <end position="38"/>
    </location>
</feature>
<dbReference type="EMBL" id="JANBPU010000027">
    <property type="protein sequence ID" value="KAJ1919399.1"/>
    <property type="molecule type" value="Genomic_DNA"/>
</dbReference>
<keyword evidence="4" id="KW-0238">DNA-binding</keyword>
<dbReference type="Pfam" id="PF08784">
    <property type="entry name" value="RPA_C"/>
    <property type="match status" value="1"/>
</dbReference>
<accession>A0A9W7ZZI6</accession>
<keyword evidence="5" id="KW-0539">Nucleus</keyword>
<dbReference type="GO" id="GO:0005662">
    <property type="term" value="C:DNA replication factor A complex"/>
    <property type="evidence" value="ECO:0007669"/>
    <property type="project" value="TreeGrafter"/>
</dbReference>
<sequence length="280" mass="30668">MEDYSGHGQYGYDGGEDSRGGFMSSQSGDGTKKTHGMPSLRPVTIKQINSITQVHPDMPSSLDGEDVKQASYLGCNADSLVYITFVGVIRNVSVQNINITYTIEDGTGQIDVRVWSDKSEYEDSEAQQSIFEANQYVRIHGDIKLYNDKIYISGNNIRPVTDFNEITYHNLEALYVHLQKTRGPLGESGQAGQFNLSGSAYANPSFGAGVGGGLKPDQQKVYTFICENSGSKEGIHIDSILNALAGQVSSQQVRDALEWLTSEGHIYTALDDYHYKNIGA</sequence>
<evidence type="ECO:0000256" key="1">
    <source>
        <dbReference type="ARBA" id="ARBA00004123"/>
    </source>
</evidence>
<dbReference type="InterPro" id="IPR014892">
    <property type="entry name" value="RPA_C"/>
</dbReference>
<evidence type="ECO:0000259" key="8">
    <source>
        <dbReference type="Pfam" id="PF08784"/>
    </source>
</evidence>
<dbReference type="CDD" id="cd04478">
    <property type="entry name" value="RPA2_DBD_D"/>
    <property type="match status" value="1"/>
</dbReference>